<keyword evidence="1" id="KW-0472">Membrane</keyword>
<name>A0A0E9R5J7_ANGAN</name>
<proteinExistence type="predicted"/>
<reference evidence="2" key="1">
    <citation type="submission" date="2014-11" db="EMBL/GenBank/DDBJ databases">
        <authorList>
            <person name="Amaro Gonzalez C."/>
        </authorList>
    </citation>
    <scope>NUCLEOTIDE SEQUENCE</scope>
</reference>
<reference evidence="2" key="2">
    <citation type="journal article" date="2015" name="Fish Shellfish Immunol.">
        <title>Early steps in the European eel (Anguilla anguilla)-Vibrio vulnificus interaction in the gills: Role of the RtxA13 toxin.</title>
        <authorList>
            <person name="Callol A."/>
            <person name="Pajuelo D."/>
            <person name="Ebbesson L."/>
            <person name="Teles M."/>
            <person name="MacKenzie S."/>
            <person name="Amaro C."/>
        </authorList>
    </citation>
    <scope>NUCLEOTIDE SEQUENCE</scope>
</reference>
<dbReference type="EMBL" id="GBXM01069643">
    <property type="protein sequence ID" value="JAH38934.1"/>
    <property type="molecule type" value="Transcribed_RNA"/>
</dbReference>
<evidence type="ECO:0000256" key="1">
    <source>
        <dbReference type="SAM" id="Phobius"/>
    </source>
</evidence>
<dbReference type="EMBL" id="GBXM01063077">
    <property type="protein sequence ID" value="JAH45500.1"/>
    <property type="molecule type" value="Transcribed_RNA"/>
</dbReference>
<evidence type="ECO:0000313" key="2">
    <source>
        <dbReference type="EMBL" id="JAH23628.1"/>
    </source>
</evidence>
<dbReference type="AlphaFoldDB" id="A0A0E9R5J7"/>
<keyword evidence="1" id="KW-0812">Transmembrane</keyword>
<feature type="transmembrane region" description="Helical" evidence="1">
    <location>
        <begin position="12"/>
        <end position="31"/>
    </location>
</feature>
<sequence>MTYHILAGVLPAWQPLIFAIHLVISTTTASARQLLQKQ</sequence>
<dbReference type="EMBL" id="GBXM01084949">
    <property type="protein sequence ID" value="JAH23628.1"/>
    <property type="molecule type" value="Transcribed_RNA"/>
</dbReference>
<organism evidence="2">
    <name type="scientific">Anguilla anguilla</name>
    <name type="common">European freshwater eel</name>
    <name type="synonym">Muraena anguilla</name>
    <dbReference type="NCBI Taxonomy" id="7936"/>
    <lineage>
        <taxon>Eukaryota</taxon>
        <taxon>Metazoa</taxon>
        <taxon>Chordata</taxon>
        <taxon>Craniata</taxon>
        <taxon>Vertebrata</taxon>
        <taxon>Euteleostomi</taxon>
        <taxon>Actinopterygii</taxon>
        <taxon>Neopterygii</taxon>
        <taxon>Teleostei</taxon>
        <taxon>Anguilliformes</taxon>
        <taxon>Anguillidae</taxon>
        <taxon>Anguilla</taxon>
    </lineage>
</organism>
<accession>A0A0E9R5J7</accession>
<dbReference type="EMBL" id="GBXM01079013">
    <property type="protein sequence ID" value="JAH29564.1"/>
    <property type="molecule type" value="Transcribed_RNA"/>
</dbReference>
<keyword evidence="1" id="KW-1133">Transmembrane helix</keyword>
<protein>
    <submittedName>
        <fullName evidence="2">Uncharacterized protein</fullName>
    </submittedName>
</protein>
<dbReference type="EMBL" id="GBXM01061541">
    <property type="protein sequence ID" value="JAH47036.1"/>
    <property type="molecule type" value="Transcribed_RNA"/>
</dbReference>